<keyword evidence="6" id="KW-1185">Reference proteome</keyword>
<feature type="compositionally biased region" description="Polar residues" evidence="4">
    <location>
        <begin position="333"/>
        <end position="350"/>
    </location>
</feature>
<dbReference type="Proteomes" id="UP001485043">
    <property type="component" value="Unassembled WGS sequence"/>
</dbReference>
<organism evidence="5 6">
    <name type="scientific">Apatococcus fuscideae</name>
    <dbReference type="NCBI Taxonomy" id="2026836"/>
    <lineage>
        <taxon>Eukaryota</taxon>
        <taxon>Viridiplantae</taxon>
        <taxon>Chlorophyta</taxon>
        <taxon>core chlorophytes</taxon>
        <taxon>Trebouxiophyceae</taxon>
        <taxon>Chlorellales</taxon>
        <taxon>Chlorellaceae</taxon>
        <taxon>Apatococcus</taxon>
    </lineage>
</organism>
<dbReference type="GO" id="GO:1990904">
    <property type="term" value="C:ribonucleoprotein complex"/>
    <property type="evidence" value="ECO:0007669"/>
    <property type="project" value="UniProtKB-KW"/>
</dbReference>
<evidence type="ECO:0000256" key="4">
    <source>
        <dbReference type="SAM" id="MobiDB-lite"/>
    </source>
</evidence>
<evidence type="ECO:0000313" key="5">
    <source>
        <dbReference type="EMBL" id="KAK9865398.1"/>
    </source>
</evidence>
<feature type="compositionally biased region" description="Low complexity" evidence="4">
    <location>
        <begin position="189"/>
        <end position="198"/>
    </location>
</feature>
<dbReference type="InterPro" id="IPR001911">
    <property type="entry name" value="Ribosomal_bS21"/>
</dbReference>
<keyword evidence="3" id="KW-0687">Ribonucleoprotein</keyword>
<evidence type="ECO:0000313" key="6">
    <source>
        <dbReference type="Proteomes" id="UP001485043"/>
    </source>
</evidence>
<protein>
    <submittedName>
        <fullName evidence="5">Uncharacterized protein</fullName>
    </submittedName>
</protein>
<evidence type="ECO:0000256" key="1">
    <source>
        <dbReference type="ARBA" id="ARBA00006640"/>
    </source>
</evidence>
<gene>
    <name evidence="5" type="ORF">WJX84_000147</name>
</gene>
<feature type="region of interest" description="Disordered" evidence="4">
    <location>
        <begin position="144"/>
        <end position="364"/>
    </location>
</feature>
<dbReference type="Pfam" id="PF01165">
    <property type="entry name" value="Ribosomal_S21"/>
    <property type="match status" value="1"/>
</dbReference>
<keyword evidence="2" id="KW-0689">Ribosomal protein</keyword>
<comment type="caution">
    <text evidence="5">The sequence shown here is derived from an EMBL/GenBank/DDBJ whole genome shotgun (WGS) entry which is preliminary data.</text>
</comment>
<dbReference type="GO" id="GO:0003735">
    <property type="term" value="F:structural constituent of ribosome"/>
    <property type="evidence" value="ECO:0007669"/>
    <property type="project" value="InterPro"/>
</dbReference>
<feature type="compositionally biased region" description="Low complexity" evidence="4">
    <location>
        <begin position="225"/>
        <end position="237"/>
    </location>
</feature>
<sequence length="364" mass="39448">MALNIPCGPGPLLRCNHFRAPSHLSGACAPAGVRAPLREVSVRSKHDTYQVETNVGGDEPFDAAMRRFGREVRMNGFIYEIKRRQQFQDHQEYMKYKIKLKHWRRKLSHFDKFIKRYSETDPQAEQGPFNDLFGMKDEGLADILGGGEGSDFKSRMGDGDQLPFKQRGAAPVTASESQIQIGKQPPPSQRQAAQASRSLDAMTKKGVSQKGAKIVGTGKNPSTGQASQQNQQQRNQAKTAGSVSRNDRQAMEDIMGETLTPDGDASQVRGPASMSKATGSTSDRNAGRHQTSNLNQAGQAKTGAKKTTTRQPETPGSLQAKGKNPNGAKAQAGNGNTRGNFQKKASSPANEKSKRAAQQVGVLD</sequence>
<accession>A0AAW1T910</accession>
<evidence type="ECO:0000256" key="2">
    <source>
        <dbReference type="ARBA" id="ARBA00022980"/>
    </source>
</evidence>
<proteinExistence type="inferred from homology"/>
<dbReference type="EMBL" id="JALJOV010000252">
    <property type="protein sequence ID" value="KAK9865398.1"/>
    <property type="molecule type" value="Genomic_DNA"/>
</dbReference>
<evidence type="ECO:0000256" key="3">
    <source>
        <dbReference type="ARBA" id="ARBA00023274"/>
    </source>
</evidence>
<name>A0AAW1T910_9CHLO</name>
<dbReference type="AlphaFoldDB" id="A0AAW1T910"/>
<dbReference type="GO" id="GO:0005840">
    <property type="term" value="C:ribosome"/>
    <property type="evidence" value="ECO:0007669"/>
    <property type="project" value="UniProtKB-KW"/>
</dbReference>
<dbReference type="GO" id="GO:0006412">
    <property type="term" value="P:translation"/>
    <property type="evidence" value="ECO:0007669"/>
    <property type="project" value="InterPro"/>
</dbReference>
<comment type="similarity">
    <text evidence="1">Belongs to the bacterial ribosomal protein bS21 family.</text>
</comment>
<feature type="compositionally biased region" description="Polar residues" evidence="4">
    <location>
        <begin position="275"/>
        <end position="295"/>
    </location>
</feature>
<reference evidence="5 6" key="1">
    <citation type="journal article" date="2024" name="Nat. Commun.">
        <title>Phylogenomics reveals the evolutionary origins of lichenization in chlorophyte algae.</title>
        <authorList>
            <person name="Puginier C."/>
            <person name="Libourel C."/>
            <person name="Otte J."/>
            <person name="Skaloud P."/>
            <person name="Haon M."/>
            <person name="Grisel S."/>
            <person name="Petersen M."/>
            <person name="Berrin J.G."/>
            <person name="Delaux P.M."/>
            <person name="Dal Grande F."/>
            <person name="Keller J."/>
        </authorList>
    </citation>
    <scope>NUCLEOTIDE SEQUENCE [LARGE SCALE GENOMIC DNA]</scope>
    <source>
        <strain evidence="5 6">SAG 2523</strain>
    </source>
</reference>